<reference evidence="2" key="2">
    <citation type="submission" date="2015-01" db="EMBL/GenBank/DDBJ databases">
        <title>Evolutionary Origins and Diversification of the Mycorrhizal Mutualists.</title>
        <authorList>
            <consortium name="DOE Joint Genome Institute"/>
            <consortium name="Mycorrhizal Genomics Consortium"/>
            <person name="Kohler A."/>
            <person name="Kuo A."/>
            <person name="Nagy L.G."/>
            <person name="Floudas D."/>
            <person name="Copeland A."/>
            <person name="Barry K.W."/>
            <person name="Cichocki N."/>
            <person name="Veneault-Fourrey C."/>
            <person name="LaButti K."/>
            <person name="Lindquist E.A."/>
            <person name="Lipzen A."/>
            <person name="Lundell T."/>
            <person name="Morin E."/>
            <person name="Murat C."/>
            <person name="Riley R."/>
            <person name="Ohm R."/>
            <person name="Sun H."/>
            <person name="Tunlid A."/>
            <person name="Henrissat B."/>
            <person name="Grigoriev I.V."/>
            <person name="Hibbett D.S."/>
            <person name="Martin F."/>
        </authorList>
    </citation>
    <scope>NUCLEOTIDE SEQUENCE [LARGE SCALE GENOMIC DNA]</scope>
    <source>
        <strain evidence="2">F 1598</strain>
    </source>
</reference>
<reference evidence="1 2" key="1">
    <citation type="submission" date="2014-04" db="EMBL/GenBank/DDBJ databases">
        <authorList>
            <consortium name="DOE Joint Genome Institute"/>
            <person name="Kuo A."/>
            <person name="Tarkka M."/>
            <person name="Buscot F."/>
            <person name="Kohler A."/>
            <person name="Nagy L.G."/>
            <person name="Floudas D."/>
            <person name="Copeland A."/>
            <person name="Barry K.W."/>
            <person name="Cichocki N."/>
            <person name="Veneault-Fourrey C."/>
            <person name="LaButti K."/>
            <person name="Lindquist E.A."/>
            <person name="Lipzen A."/>
            <person name="Lundell T."/>
            <person name="Morin E."/>
            <person name="Murat C."/>
            <person name="Sun H."/>
            <person name="Tunlid A."/>
            <person name="Henrissat B."/>
            <person name="Grigoriev I.V."/>
            <person name="Hibbett D.S."/>
            <person name="Martin F."/>
            <person name="Nordberg H.P."/>
            <person name="Cantor M.N."/>
            <person name="Hua S.X."/>
        </authorList>
    </citation>
    <scope>NUCLEOTIDE SEQUENCE [LARGE SCALE GENOMIC DNA]</scope>
    <source>
        <strain evidence="1 2">F 1598</strain>
    </source>
</reference>
<evidence type="ECO:0000313" key="1">
    <source>
        <dbReference type="EMBL" id="KIM82187.1"/>
    </source>
</evidence>
<dbReference type="EMBL" id="KN832995">
    <property type="protein sequence ID" value="KIM82187.1"/>
    <property type="molecule type" value="Genomic_DNA"/>
</dbReference>
<protein>
    <submittedName>
        <fullName evidence="1">Uncharacterized protein</fullName>
    </submittedName>
</protein>
<proteinExistence type="predicted"/>
<keyword evidence="2" id="KW-1185">Reference proteome</keyword>
<sequence length="118" mass="13142">METTHHTIHQPASPVDDLNMTIWNIAGALLRYSLSTIQMTVYCSGFFNTSGVMGTFRMSNLGQLKPPKPFKPHPIILENWTRQGMYLTQVAACSKPAFDFNNLTQILEGKRVEKAGAA</sequence>
<organism evidence="1 2">
    <name type="scientific">Piloderma croceum (strain F 1598)</name>
    <dbReference type="NCBI Taxonomy" id="765440"/>
    <lineage>
        <taxon>Eukaryota</taxon>
        <taxon>Fungi</taxon>
        <taxon>Dikarya</taxon>
        <taxon>Basidiomycota</taxon>
        <taxon>Agaricomycotina</taxon>
        <taxon>Agaricomycetes</taxon>
        <taxon>Agaricomycetidae</taxon>
        <taxon>Atheliales</taxon>
        <taxon>Atheliaceae</taxon>
        <taxon>Piloderma</taxon>
    </lineage>
</organism>
<accession>A0A0C3BXW2</accession>
<dbReference type="HOGENOM" id="CLU_2074034_0_0_1"/>
<evidence type="ECO:0000313" key="2">
    <source>
        <dbReference type="Proteomes" id="UP000054166"/>
    </source>
</evidence>
<dbReference type="Proteomes" id="UP000054166">
    <property type="component" value="Unassembled WGS sequence"/>
</dbReference>
<dbReference type="AlphaFoldDB" id="A0A0C3BXW2"/>
<dbReference type="InParanoid" id="A0A0C3BXW2"/>
<name>A0A0C3BXW2_PILCF</name>
<gene>
    <name evidence="1" type="ORF">PILCRDRAFT_8031</name>
</gene>